<evidence type="ECO:0000313" key="14">
    <source>
        <dbReference type="EMBL" id="OGY42188.1"/>
    </source>
</evidence>
<dbReference type="Proteomes" id="UP000176498">
    <property type="component" value="Unassembled WGS sequence"/>
</dbReference>
<evidence type="ECO:0000256" key="4">
    <source>
        <dbReference type="ARBA" id="ARBA00022679"/>
    </source>
</evidence>
<dbReference type="HAMAP" id="MF_00185">
    <property type="entry name" value="IPP_trans"/>
    <property type="match status" value="1"/>
</dbReference>
<dbReference type="GO" id="GO:0005524">
    <property type="term" value="F:ATP binding"/>
    <property type="evidence" value="ECO:0007669"/>
    <property type="project" value="UniProtKB-UniRule"/>
</dbReference>
<evidence type="ECO:0000256" key="8">
    <source>
        <dbReference type="ARBA" id="ARBA00022842"/>
    </source>
</evidence>
<evidence type="ECO:0000256" key="12">
    <source>
        <dbReference type="RuleBase" id="RU003784"/>
    </source>
</evidence>
<feature type="site" description="Interaction with substrate tRNA" evidence="10">
    <location>
        <position position="128"/>
    </location>
</feature>
<evidence type="ECO:0000256" key="1">
    <source>
        <dbReference type="ARBA" id="ARBA00001946"/>
    </source>
</evidence>
<comment type="caution">
    <text evidence="14">The sequence shown here is derived from an EMBL/GenBank/DDBJ whole genome shotgun (WGS) entry which is preliminary data.</text>
</comment>
<dbReference type="PANTHER" id="PTHR11088:SF60">
    <property type="entry name" value="TRNA DIMETHYLALLYLTRANSFERASE"/>
    <property type="match status" value="1"/>
</dbReference>
<name>A0A1G1XQ99_9BACT</name>
<comment type="cofactor">
    <cofactor evidence="1 10">
        <name>Mg(2+)</name>
        <dbReference type="ChEBI" id="CHEBI:18420"/>
    </cofactor>
</comment>
<accession>A0A1G1XQ99</accession>
<organism evidence="14 15">
    <name type="scientific">Candidatus Buchananbacteria bacterium RBG_13_36_9</name>
    <dbReference type="NCBI Taxonomy" id="1797530"/>
    <lineage>
        <taxon>Bacteria</taxon>
        <taxon>Candidatus Buchananiibacteriota</taxon>
    </lineage>
</organism>
<dbReference type="AlphaFoldDB" id="A0A1G1XQ99"/>
<keyword evidence="7 10" id="KW-0067">ATP-binding</keyword>
<keyword evidence="4 10" id="KW-0808">Transferase</keyword>
<dbReference type="SUPFAM" id="SSF52540">
    <property type="entry name" value="P-loop containing nucleoside triphosphate hydrolases"/>
    <property type="match status" value="2"/>
</dbReference>
<comment type="function">
    <text evidence="2 10 12">Catalyzes the transfer of a dimethylallyl group onto the adenine at position 37 in tRNAs that read codons beginning with uridine, leading to the formation of N6-(dimethylallyl)adenosine (i(6)A).</text>
</comment>
<evidence type="ECO:0000256" key="10">
    <source>
        <dbReference type="HAMAP-Rule" id="MF_00185"/>
    </source>
</evidence>
<comment type="catalytic activity">
    <reaction evidence="9 10 11">
        <text>adenosine(37) in tRNA + dimethylallyl diphosphate = N(6)-dimethylallyladenosine(37) in tRNA + diphosphate</text>
        <dbReference type="Rhea" id="RHEA:26482"/>
        <dbReference type="Rhea" id="RHEA-COMP:10162"/>
        <dbReference type="Rhea" id="RHEA-COMP:10375"/>
        <dbReference type="ChEBI" id="CHEBI:33019"/>
        <dbReference type="ChEBI" id="CHEBI:57623"/>
        <dbReference type="ChEBI" id="CHEBI:74411"/>
        <dbReference type="ChEBI" id="CHEBI:74415"/>
        <dbReference type="EC" id="2.5.1.75"/>
    </reaction>
</comment>
<feature type="binding site" evidence="10">
    <location>
        <begin position="15"/>
        <end position="22"/>
    </location>
    <ligand>
        <name>ATP</name>
        <dbReference type="ChEBI" id="CHEBI:30616"/>
    </ligand>
</feature>
<evidence type="ECO:0000256" key="9">
    <source>
        <dbReference type="ARBA" id="ARBA00049563"/>
    </source>
</evidence>
<evidence type="ECO:0000256" key="5">
    <source>
        <dbReference type="ARBA" id="ARBA00022694"/>
    </source>
</evidence>
<dbReference type="GO" id="GO:0006400">
    <property type="term" value="P:tRNA modification"/>
    <property type="evidence" value="ECO:0007669"/>
    <property type="project" value="TreeGrafter"/>
</dbReference>
<dbReference type="InterPro" id="IPR018022">
    <property type="entry name" value="IPT"/>
</dbReference>
<protein>
    <recommendedName>
        <fullName evidence="10">tRNA dimethylallyltransferase</fullName>
        <ecNumber evidence="10">2.5.1.75</ecNumber>
    </recommendedName>
    <alternativeName>
        <fullName evidence="10">Dimethylallyl diphosphate:tRNA dimethylallyltransferase</fullName>
        <shortName evidence="10">DMAPP:tRNA dimethylallyltransferase</shortName>
        <shortName evidence="10">DMATase</shortName>
    </alternativeName>
    <alternativeName>
        <fullName evidence="10">Isopentenyl-diphosphate:tRNA isopentenyltransferase</fullName>
        <shortName evidence="10">IPP transferase</shortName>
        <shortName evidence="10">IPPT</shortName>
        <shortName evidence="10">IPTase</shortName>
    </alternativeName>
</protein>
<dbReference type="Gene3D" id="3.40.50.300">
    <property type="entry name" value="P-loop containing nucleotide triphosphate hydrolases"/>
    <property type="match status" value="1"/>
</dbReference>
<evidence type="ECO:0000256" key="2">
    <source>
        <dbReference type="ARBA" id="ARBA00003213"/>
    </source>
</evidence>
<dbReference type="Pfam" id="PF01715">
    <property type="entry name" value="IPPT"/>
    <property type="match status" value="1"/>
</dbReference>
<gene>
    <name evidence="10" type="primary">miaA</name>
    <name evidence="14" type="ORF">A2Y82_00420</name>
</gene>
<comment type="caution">
    <text evidence="10">Lacks conserved residue(s) required for the propagation of feature annotation.</text>
</comment>
<dbReference type="InterPro" id="IPR027417">
    <property type="entry name" value="P-loop_NTPase"/>
</dbReference>
<dbReference type="PANTHER" id="PTHR11088">
    <property type="entry name" value="TRNA DIMETHYLALLYLTRANSFERASE"/>
    <property type="match status" value="1"/>
</dbReference>
<evidence type="ECO:0000256" key="11">
    <source>
        <dbReference type="RuleBase" id="RU003783"/>
    </source>
</evidence>
<evidence type="ECO:0000313" key="15">
    <source>
        <dbReference type="Proteomes" id="UP000176498"/>
    </source>
</evidence>
<dbReference type="GO" id="GO:0052381">
    <property type="term" value="F:tRNA dimethylallyltransferase activity"/>
    <property type="evidence" value="ECO:0007669"/>
    <property type="project" value="UniProtKB-UniRule"/>
</dbReference>
<feature type="region of interest" description="Interaction with substrate tRNA" evidence="10">
    <location>
        <begin position="40"/>
        <end position="43"/>
    </location>
</feature>
<evidence type="ECO:0000256" key="6">
    <source>
        <dbReference type="ARBA" id="ARBA00022741"/>
    </source>
</evidence>
<reference evidence="14 15" key="1">
    <citation type="journal article" date="2016" name="Nat. Commun.">
        <title>Thousands of microbial genomes shed light on interconnected biogeochemical processes in an aquifer system.</title>
        <authorList>
            <person name="Anantharaman K."/>
            <person name="Brown C.T."/>
            <person name="Hug L.A."/>
            <person name="Sharon I."/>
            <person name="Castelle C.J."/>
            <person name="Probst A.J."/>
            <person name="Thomas B.C."/>
            <person name="Singh A."/>
            <person name="Wilkins M.J."/>
            <person name="Karaoz U."/>
            <person name="Brodie E.L."/>
            <person name="Williams K.H."/>
            <person name="Hubbard S.S."/>
            <person name="Banfield J.F."/>
        </authorList>
    </citation>
    <scope>NUCLEOTIDE SEQUENCE [LARGE SCALE GENOMIC DNA]</scope>
</reference>
<feature type="site" description="Interaction with substrate tRNA" evidence="10">
    <location>
        <position position="106"/>
    </location>
</feature>
<keyword evidence="6 10" id="KW-0547">Nucleotide-binding</keyword>
<dbReference type="EMBL" id="MHHZ01000007">
    <property type="protein sequence ID" value="OGY42188.1"/>
    <property type="molecule type" value="Genomic_DNA"/>
</dbReference>
<evidence type="ECO:0000256" key="13">
    <source>
        <dbReference type="RuleBase" id="RU003785"/>
    </source>
</evidence>
<evidence type="ECO:0000256" key="7">
    <source>
        <dbReference type="ARBA" id="ARBA00022840"/>
    </source>
</evidence>
<dbReference type="NCBIfam" id="TIGR00174">
    <property type="entry name" value="miaA"/>
    <property type="match status" value="1"/>
</dbReference>
<comment type="similarity">
    <text evidence="3 10 13">Belongs to the IPP transferase family.</text>
</comment>
<keyword evidence="8 10" id="KW-0460">Magnesium</keyword>
<sequence>MSNGSASPKILVIVGPTASGKTSLSIKLAKKFNGEVISADSRQVYKGMDLGTGKVTKKEMQGIKHYLLDVASPKSRFSAGQFVKLGEKAVKQILAKGKLPIVCGGTGFYIDALLYGLPVAVAPDWKLRQRLEKLSASQLLNKLKRVDAKRAKNIDPHNKRRLIRALEIALKTGAPVPPPTRILKYDVLKIGVKRDKKELRKRIHERLLIRMKQGMVKEIEKLHKQGVSWQKLDDFGLEYRFIARYLKEELSKEEMLVQLETAIWHYAKRQMTWFKRNKEINWDNNIKKIEKLVKKWLFDRMS</sequence>
<proteinExistence type="inferred from homology"/>
<dbReference type="EC" id="2.5.1.75" evidence="10"/>
<evidence type="ECO:0000256" key="3">
    <source>
        <dbReference type="ARBA" id="ARBA00005842"/>
    </source>
</evidence>
<dbReference type="Gene3D" id="1.10.20.140">
    <property type="match status" value="1"/>
</dbReference>
<feature type="binding site" evidence="10">
    <location>
        <begin position="17"/>
        <end position="22"/>
    </location>
    <ligand>
        <name>substrate</name>
    </ligand>
</feature>
<keyword evidence="5 10" id="KW-0819">tRNA processing</keyword>
<dbReference type="InterPro" id="IPR039657">
    <property type="entry name" value="Dimethylallyltransferase"/>
</dbReference>
<comment type="subunit">
    <text evidence="10">Monomer.</text>
</comment>